<dbReference type="RefSeq" id="WP_266086636.1">
    <property type="nucleotide sequence ID" value="NZ_RKLV01000004.1"/>
</dbReference>
<dbReference type="AlphaFoldDB" id="A0A9Q4GJ14"/>
<keyword evidence="1" id="KW-0223">Dioxygenase</keyword>
<dbReference type="InterPro" id="IPR022270">
    <property type="entry name" value="Blh_diox"/>
</dbReference>
<accession>A0A9Q4GJ14</accession>
<keyword evidence="1" id="KW-0408">Iron</keyword>
<keyword evidence="3" id="KW-1185">Reference proteome</keyword>
<dbReference type="GO" id="GO:0016121">
    <property type="term" value="P:carotene catabolic process"/>
    <property type="evidence" value="ECO:0007669"/>
    <property type="project" value="UniProtKB-UniRule"/>
</dbReference>
<dbReference type="EMBL" id="RKLV01000004">
    <property type="protein sequence ID" value="MCX2818796.1"/>
    <property type="molecule type" value="Genomic_DNA"/>
</dbReference>
<keyword evidence="1" id="KW-0479">Metal-binding</keyword>
<keyword evidence="1" id="KW-0472">Membrane</keyword>
<dbReference type="GO" id="GO:0010436">
    <property type="term" value="F:carotenoid dioxygenase activity"/>
    <property type="evidence" value="ECO:0007669"/>
    <property type="project" value="UniProtKB-UniRule"/>
</dbReference>
<dbReference type="GO" id="GO:0005886">
    <property type="term" value="C:plasma membrane"/>
    <property type="evidence" value="ECO:0007669"/>
    <property type="project" value="UniProtKB-SubCell"/>
</dbReference>
<sequence>MTDPESADVNERSTARYRDYGVSDGCRRALVRWVVVPSWVLLGFLVVTFAVVRATGVSVPPSYRYAPFLVSIVVFGLPHGAVDHLVPARLRDEKPDLVSVGRVMAVYTVLVVMYAVVWFVAPGLAFVFFIGLTLYHWGQGDLHASLGFLRTNLGSRLGRAVTLVSRGSMPMLVPLLAFPEEYRDVADAVIRVFDPRGAETIAFAFEPAFRFSVGVFLVVFVSATVYLSRSSFEAGELALLGVYFATVPPILAVGFYFCFWHSTRHIGRLIALDPVAVSHVEDGNATRALLRFGRDAAPLTAGAVVIFAALWLVASPPATVEGFFALYLILLAALTLPHAGVVTLMDRVQRVW</sequence>
<dbReference type="HAMAP" id="MF_02093">
    <property type="entry name" value="Beta_carotene_diox"/>
    <property type="match status" value="1"/>
</dbReference>
<dbReference type="NCBIfam" id="TIGR03753">
    <property type="entry name" value="blh_monoox"/>
    <property type="match status" value="1"/>
</dbReference>
<protein>
    <recommendedName>
        <fullName evidence="1">Probable beta-carotene 15,15'-dioxygenase</fullName>
        <ecNumber evidence="1">1.13.11.63</ecNumber>
    </recommendedName>
</protein>
<feature type="binding site" evidence="1">
    <location>
        <position position="79"/>
    </location>
    <ligand>
        <name>Fe cation</name>
        <dbReference type="ChEBI" id="CHEBI:24875"/>
    </ligand>
</feature>
<comment type="caution">
    <text evidence="2">The sequence shown here is derived from an EMBL/GenBank/DDBJ whole genome shotgun (WGS) entry which is preliminary data.</text>
</comment>
<reference evidence="2" key="1">
    <citation type="submission" date="2022-09" db="EMBL/GenBank/DDBJ databases">
        <title>Haloadaptaus new haloarchaeum isolated from saline soil.</title>
        <authorList>
            <person name="Duran-Viseras A."/>
            <person name="Sanchez-Porro C."/>
            <person name="Ventosa A."/>
        </authorList>
    </citation>
    <scope>NUCLEOTIDE SEQUENCE</scope>
    <source>
        <strain evidence="2">F3-133</strain>
    </source>
</reference>
<organism evidence="2 3">
    <name type="scientific">Halorutilus salinus</name>
    <dbReference type="NCBI Taxonomy" id="2487751"/>
    <lineage>
        <taxon>Archaea</taxon>
        <taxon>Methanobacteriati</taxon>
        <taxon>Methanobacteriota</taxon>
        <taxon>Stenosarchaea group</taxon>
        <taxon>Halobacteria</taxon>
        <taxon>Halorutilales</taxon>
        <taxon>Halorutilaceae</taxon>
        <taxon>Halorutilus</taxon>
    </lineage>
</organism>
<gene>
    <name evidence="2" type="ORF">EGH25_05470</name>
</gene>
<evidence type="ECO:0000256" key="1">
    <source>
        <dbReference type="HAMAP-Rule" id="MF_02093"/>
    </source>
</evidence>
<name>A0A9Q4GJ14_9EURY</name>
<dbReference type="EC" id="1.13.11.63" evidence="1"/>
<evidence type="ECO:0000313" key="3">
    <source>
        <dbReference type="Proteomes" id="UP001149411"/>
    </source>
</evidence>
<feature type="transmembrane region" description="Helical" evidence="1">
    <location>
        <begin position="64"/>
        <end position="82"/>
    </location>
</feature>
<feature type="transmembrane region" description="Helical" evidence="1">
    <location>
        <begin position="102"/>
        <end position="135"/>
    </location>
</feature>
<evidence type="ECO:0000313" key="2">
    <source>
        <dbReference type="EMBL" id="MCX2818796.1"/>
    </source>
</evidence>
<feature type="binding site" evidence="1">
    <location>
        <position position="136"/>
    </location>
    <ligand>
        <name>Fe cation</name>
        <dbReference type="ChEBI" id="CHEBI:24875"/>
    </ligand>
</feature>
<feature type="transmembrane region" description="Helical" evidence="1">
    <location>
        <begin position="296"/>
        <end position="314"/>
    </location>
</feature>
<feature type="transmembrane region" description="Helical" evidence="1">
    <location>
        <begin position="240"/>
        <end position="259"/>
    </location>
</feature>
<feature type="transmembrane region" description="Helical" evidence="1">
    <location>
        <begin position="208"/>
        <end position="228"/>
    </location>
</feature>
<keyword evidence="1" id="KW-0812">Transmembrane</keyword>
<dbReference type="GO" id="GO:0003834">
    <property type="term" value="F:beta-carotene 15,15'-dioxygenase activity"/>
    <property type="evidence" value="ECO:0007669"/>
    <property type="project" value="UniProtKB-EC"/>
</dbReference>
<feature type="binding site" evidence="1">
    <location>
        <position position="261"/>
    </location>
    <ligand>
        <name>Fe cation</name>
        <dbReference type="ChEBI" id="CHEBI:24875"/>
    </ligand>
</feature>
<comment type="subcellular location">
    <subcellularLocation>
        <location evidence="1">Cell membrane</location>
        <topology evidence="1">Multi-pass membrane protein</topology>
    </subcellularLocation>
</comment>
<comment type="function">
    <text evidence="1">Catalyzes the cleavage of beta-carotene at its central double bond (15,15') to yield two molecules of all-trans-retinal.</text>
</comment>
<feature type="transmembrane region" description="Helical" evidence="1">
    <location>
        <begin position="30"/>
        <end position="52"/>
    </location>
</feature>
<comment type="similarity">
    <text evidence="1">Belongs to the Brp/Blh beta-carotene diooxygenase family.</text>
</comment>
<dbReference type="GO" id="GO:0005506">
    <property type="term" value="F:iron ion binding"/>
    <property type="evidence" value="ECO:0007669"/>
    <property type="project" value="UniProtKB-UniRule"/>
</dbReference>
<dbReference type="Proteomes" id="UP001149411">
    <property type="component" value="Unassembled WGS sequence"/>
</dbReference>
<proteinExistence type="inferred from homology"/>
<keyword evidence="1" id="KW-1133">Transmembrane helix</keyword>
<dbReference type="Pfam" id="PF15461">
    <property type="entry name" value="BCD"/>
    <property type="match status" value="1"/>
</dbReference>
<comment type="catalytic activity">
    <reaction evidence="1">
        <text>all-trans-beta-carotene + O2 = 2 all-trans-retinal</text>
        <dbReference type="Rhea" id="RHEA:32887"/>
        <dbReference type="ChEBI" id="CHEBI:15379"/>
        <dbReference type="ChEBI" id="CHEBI:17579"/>
        <dbReference type="ChEBI" id="CHEBI:17898"/>
        <dbReference type="EC" id="1.13.11.63"/>
    </reaction>
</comment>
<keyword evidence="1" id="KW-1003">Cell membrane</keyword>
<feature type="binding site" evidence="1">
    <location>
        <position position="265"/>
    </location>
    <ligand>
        <name>Fe cation</name>
        <dbReference type="ChEBI" id="CHEBI:24875"/>
    </ligand>
</feature>
<feature type="transmembrane region" description="Helical" evidence="1">
    <location>
        <begin position="326"/>
        <end position="345"/>
    </location>
</feature>
<comment type="cofactor">
    <cofactor evidence="1">
        <name>Fe(2+)</name>
        <dbReference type="ChEBI" id="CHEBI:29033"/>
    </cofactor>
</comment>
<keyword evidence="1" id="KW-0560">Oxidoreductase</keyword>